<reference evidence="1 2" key="1">
    <citation type="submission" date="2018-11" db="EMBL/GenBank/DDBJ databases">
        <authorList>
            <person name="Criscuolo A."/>
        </authorList>
    </citation>
    <scope>NUCLEOTIDE SEQUENCE [LARGE SCALE GENOMIC DNA]</scope>
    <source>
        <strain evidence="1">ACIP111625</strain>
    </source>
</reference>
<name>A0A3P5XCT2_9RHOB</name>
<organism evidence="1 2">
    <name type="scientific">Pseudogemmobacter humi</name>
    <dbReference type="NCBI Taxonomy" id="2483812"/>
    <lineage>
        <taxon>Bacteria</taxon>
        <taxon>Pseudomonadati</taxon>
        <taxon>Pseudomonadota</taxon>
        <taxon>Alphaproteobacteria</taxon>
        <taxon>Rhodobacterales</taxon>
        <taxon>Paracoccaceae</taxon>
        <taxon>Pseudogemmobacter</taxon>
    </lineage>
</organism>
<sequence length="52" mass="5367">MADLKLLRFSGLLPGRAMALERALQSLSKRNPDRPGFAGGLVSSGAGLALVS</sequence>
<accession>A0A3P5XCT2</accession>
<keyword evidence="2" id="KW-1185">Reference proteome</keyword>
<evidence type="ECO:0000313" key="1">
    <source>
        <dbReference type="EMBL" id="VDC28654.1"/>
    </source>
</evidence>
<proteinExistence type="predicted"/>
<dbReference type="EMBL" id="UXAW01000070">
    <property type="protein sequence ID" value="VDC28654.1"/>
    <property type="molecule type" value="Genomic_DNA"/>
</dbReference>
<dbReference type="AlphaFoldDB" id="A0A3P5XCT2"/>
<evidence type="ECO:0000313" key="2">
    <source>
        <dbReference type="Proteomes" id="UP000277498"/>
    </source>
</evidence>
<gene>
    <name evidence="1" type="ORF">XINFAN_02220</name>
</gene>
<dbReference type="RefSeq" id="WP_160144599.1">
    <property type="nucleotide sequence ID" value="NZ_UXAW01000070.1"/>
</dbReference>
<dbReference type="Proteomes" id="UP000277498">
    <property type="component" value="Unassembled WGS sequence"/>
</dbReference>
<protein>
    <submittedName>
        <fullName evidence="1">Uncharacterized protein</fullName>
    </submittedName>
</protein>